<gene>
    <name evidence="2" type="ORF">DYB34_002633</name>
</gene>
<evidence type="ECO:0000256" key="1">
    <source>
        <dbReference type="SAM" id="MobiDB-lite"/>
    </source>
</evidence>
<comment type="caution">
    <text evidence="2">The sequence shown here is derived from an EMBL/GenBank/DDBJ whole genome shotgun (WGS) entry which is preliminary data.</text>
</comment>
<dbReference type="Proteomes" id="UP000283543">
    <property type="component" value="Unassembled WGS sequence"/>
</dbReference>
<organism evidence="2 3">
    <name type="scientific">Aphanomyces astaci</name>
    <name type="common">Crayfish plague agent</name>
    <dbReference type="NCBI Taxonomy" id="112090"/>
    <lineage>
        <taxon>Eukaryota</taxon>
        <taxon>Sar</taxon>
        <taxon>Stramenopiles</taxon>
        <taxon>Oomycota</taxon>
        <taxon>Saprolegniomycetes</taxon>
        <taxon>Saprolegniales</taxon>
        <taxon>Verrucalvaceae</taxon>
        <taxon>Aphanomyces</taxon>
    </lineage>
</organism>
<dbReference type="AlphaFoldDB" id="A0A418C1G1"/>
<evidence type="ECO:0000313" key="2">
    <source>
        <dbReference type="EMBL" id="RHY60319.1"/>
    </source>
</evidence>
<sequence>MSKFVCGDSASLRKSGTPEEYEESEQLLGDIQARMDDFKTHDAVRKNAAKRNLEGIENADALLRKMAMAELDRGSNNEEQDSASPSRKKKKKKTPPAIDMN</sequence>
<accession>A0A418C1G1</accession>
<name>A0A418C1G1_APHAT</name>
<reference evidence="2 3" key="1">
    <citation type="submission" date="2018-08" db="EMBL/GenBank/DDBJ databases">
        <title>Aphanomyces genome sequencing and annotation.</title>
        <authorList>
            <person name="Minardi D."/>
            <person name="Oidtmann B."/>
            <person name="Van Der Giezen M."/>
            <person name="Studholme D.J."/>
        </authorList>
    </citation>
    <scope>NUCLEOTIDE SEQUENCE [LARGE SCALE GENOMIC DNA]</scope>
    <source>
        <strain evidence="2 3">Si</strain>
    </source>
</reference>
<feature type="region of interest" description="Disordered" evidence="1">
    <location>
        <begin position="67"/>
        <end position="101"/>
    </location>
</feature>
<proteinExistence type="predicted"/>
<evidence type="ECO:0000313" key="3">
    <source>
        <dbReference type="Proteomes" id="UP000283543"/>
    </source>
</evidence>
<dbReference type="EMBL" id="QUTB01004685">
    <property type="protein sequence ID" value="RHY60319.1"/>
    <property type="molecule type" value="Genomic_DNA"/>
</dbReference>
<feature type="region of interest" description="Disordered" evidence="1">
    <location>
        <begin position="1"/>
        <end position="23"/>
    </location>
</feature>
<feature type="non-terminal residue" evidence="2">
    <location>
        <position position="101"/>
    </location>
</feature>
<protein>
    <submittedName>
        <fullName evidence="2">Uncharacterized protein</fullName>
    </submittedName>
</protein>